<feature type="domain" description="Prenylcysteine lyase" evidence="9">
    <location>
        <begin position="162"/>
        <end position="488"/>
    </location>
</feature>
<dbReference type="InterPro" id="IPR017046">
    <property type="entry name" value="Prenylcysteine_Oxase1"/>
</dbReference>
<feature type="chain" id="PRO_5026949255" evidence="8">
    <location>
        <begin position="24"/>
        <end position="509"/>
    </location>
</feature>
<dbReference type="Gene3D" id="3.50.50.60">
    <property type="entry name" value="FAD/NAD(P)-binding domain"/>
    <property type="match status" value="1"/>
</dbReference>
<evidence type="ECO:0000256" key="5">
    <source>
        <dbReference type="ARBA" id="ARBA00022827"/>
    </source>
</evidence>
<name>A0A6I9QN14_ELAGV</name>
<evidence type="ECO:0000313" key="11">
    <source>
        <dbReference type="RefSeq" id="XP_010911225.1"/>
    </source>
</evidence>
<gene>
    <name evidence="11" type="primary">LOC105037230</name>
</gene>
<dbReference type="KEGG" id="egu:105037230"/>
<reference evidence="11" key="1">
    <citation type="submission" date="2025-08" db="UniProtKB">
        <authorList>
            <consortium name="RefSeq"/>
        </authorList>
    </citation>
    <scope>IDENTIFICATION</scope>
</reference>
<evidence type="ECO:0000256" key="3">
    <source>
        <dbReference type="ARBA" id="ARBA00022630"/>
    </source>
</evidence>
<feature type="signal peptide" evidence="8">
    <location>
        <begin position="1"/>
        <end position="23"/>
    </location>
</feature>
<comment type="similarity">
    <text evidence="2">Belongs to the prenylcysteine oxidase family.</text>
</comment>
<dbReference type="SUPFAM" id="SSF51905">
    <property type="entry name" value="FAD/NAD(P)-binding domain"/>
    <property type="match status" value="1"/>
</dbReference>
<dbReference type="GO" id="GO:0001735">
    <property type="term" value="F:prenylcysteine oxidase activity"/>
    <property type="evidence" value="ECO:0007669"/>
    <property type="project" value="InterPro"/>
</dbReference>
<evidence type="ECO:0000256" key="8">
    <source>
        <dbReference type="SAM" id="SignalP"/>
    </source>
</evidence>
<accession>A0A6I9QN14</accession>
<dbReference type="GeneID" id="105037230"/>
<organism evidence="10 11">
    <name type="scientific">Elaeis guineensis var. tenera</name>
    <name type="common">Oil palm</name>
    <dbReference type="NCBI Taxonomy" id="51953"/>
    <lineage>
        <taxon>Eukaryota</taxon>
        <taxon>Viridiplantae</taxon>
        <taxon>Streptophyta</taxon>
        <taxon>Embryophyta</taxon>
        <taxon>Tracheophyta</taxon>
        <taxon>Spermatophyta</taxon>
        <taxon>Magnoliopsida</taxon>
        <taxon>Liliopsida</taxon>
        <taxon>Arecaceae</taxon>
        <taxon>Arecoideae</taxon>
        <taxon>Cocoseae</taxon>
        <taxon>Elaeidinae</taxon>
        <taxon>Elaeis</taxon>
    </lineage>
</organism>
<dbReference type="PANTHER" id="PTHR15944:SF0">
    <property type="entry name" value="PRENYLCYSTEINE LYASE DOMAIN-CONTAINING PROTEIN"/>
    <property type="match status" value="1"/>
</dbReference>
<keyword evidence="4 8" id="KW-0732">Signal</keyword>
<dbReference type="Pfam" id="PF13450">
    <property type="entry name" value="NAD_binding_8"/>
    <property type="match status" value="1"/>
</dbReference>
<dbReference type="GO" id="GO:0016829">
    <property type="term" value="F:lyase activity"/>
    <property type="evidence" value="ECO:0007669"/>
    <property type="project" value="UniProtKB-KW"/>
</dbReference>
<dbReference type="RefSeq" id="XP_010911225.1">
    <property type="nucleotide sequence ID" value="XM_010912923.3"/>
</dbReference>
<evidence type="ECO:0000256" key="1">
    <source>
        <dbReference type="ARBA" id="ARBA00001974"/>
    </source>
</evidence>
<dbReference type="GO" id="GO:0030327">
    <property type="term" value="P:prenylated protein catabolic process"/>
    <property type="evidence" value="ECO:0007669"/>
    <property type="project" value="TreeGrafter"/>
</dbReference>
<evidence type="ECO:0000256" key="4">
    <source>
        <dbReference type="ARBA" id="ARBA00022729"/>
    </source>
</evidence>
<dbReference type="OrthoDB" id="437369at2759"/>
<comment type="cofactor">
    <cofactor evidence="1">
        <name>FAD</name>
        <dbReference type="ChEBI" id="CHEBI:57692"/>
    </cofactor>
</comment>
<evidence type="ECO:0000259" key="9">
    <source>
        <dbReference type="Pfam" id="PF07156"/>
    </source>
</evidence>
<evidence type="ECO:0000313" key="10">
    <source>
        <dbReference type="Proteomes" id="UP000504607"/>
    </source>
</evidence>
<keyword evidence="11" id="KW-0456">Lyase</keyword>
<proteinExistence type="inferred from homology"/>
<sequence length="509" mass="55780">MDQPLLHALLLLAALPLLPAAGALAPPGVCVVGSGIGGASVAYFLKQYTCVEKGGLCLDDIRIFERRGRVGGRMATVTIGGDTFEAGASIIHPKNLHARRFASLLGLNQKTKASKLDPKANASSSSSSPDSSWFGVWDGEHFVFKTLPPPSSSSSTIYRKIHELLNSLLLFRRYGFSLLRMERFVKTTVERFLLYYQGFESRPVFETVEDMLKWSNLYGLTRRTLQVELADAGLSPLLISELVTVITRINYGQNVSISGLAGAVSLAGSDSGLWSVDGGNWQLAAGLVKYTNATLYLHEEIDSVSYSGSYYVLNSTKGNSYNCEATVIATPLDELNITFDPPVLVPNRRLQHTFTTFVRGLLNPNYFGVNSASEIPSLVGTVELPDIPFSSISVLKKYSEEDMTYKVFSRAPLEDVLLDQIFSTRKEVIRINWPAYPHYEAPEVFAPILLDGIHLYYINSFESAASTIETSAVAAENVARLIISRFSGLSSTTPSISSISDQDNLHFDL</sequence>
<dbReference type="Pfam" id="PF07156">
    <property type="entry name" value="Prenylcys_lyase"/>
    <property type="match status" value="1"/>
</dbReference>
<keyword evidence="6" id="KW-0560">Oxidoreductase</keyword>
<dbReference type="Proteomes" id="UP000504607">
    <property type="component" value="Chromosome 2"/>
</dbReference>
<evidence type="ECO:0000256" key="2">
    <source>
        <dbReference type="ARBA" id="ARBA00009967"/>
    </source>
</evidence>
<keyword evidence="10" id="KW-1185">Reference proteome</keyword>
<dbReference type="FunFam" id="3.50.50.60:FF:000430">
    <property type="entry name" value="Farnesylcysteine lyase"/>
    <property type="match status" value="1"/>
</dbReference>
<dbReference type="InterPro" id="IPR010795">
    <property type="entry name" value="Prenylcys_lyase"/>
</dbReference>
<evidence type="ECO:0000256" key="6">
    <source>
        <dbReference type="ARBA" id="ARBA00023002"/>
    </source>
</evidence>
<dbReference type="InParanoid" id="A0A6I9QN14"/>
<dbReference type="PANTHER" id="PTHR15944">
    <property type="entry name" value="FARNESYLCYSTEINE LYASE"/>
    <property type="match status" value="1"/>
</dbReference>
<dbReference type="GO" id="GO:0030328">
    <property type="term" value="P:prenylcysteine catabolic process"/>
    <property type="evidence" value="ECO:0007669"/>
    <property type="project" value="InterPro"/>
</dbReference>
<dbReference type="AlphaFoldDB" id="A0A6I9QN14"/>
<protein>
    <submittedName>
        <fullName evidence="11">Farnesylcysteine lyase</fullName>
    </submittedName>
</protein>
<keyword evidence="5" id="KW-0274">FAD</keyword>
<evidence type="ECO:0000256" key="7">
    <source>
        <dbReference type="ARBA" id="ARBA00023180"/>
    </source>
</evidence>
<keyword evidence="3" id="KW-0285">Flavoprotein</keyword>
<keyword evidence="7" id="KW-0325">Glycoprotein</keyword>
<dbReference type="InterPro" id="IPR036188">
    <property type="entry name" value="FAD/NAD-bd_sf"/>
</dbReference>